<organism evidence="11 12">
    <name type="scientific">Hyphopichia burtonii NRRL Y-1933</name>
    <dbReference type="NCBI Taxonomy" id="984485"/>
    <lineage>
        <taxon>Eukaryota</taxon>
        <taxon>Fungi</taxon>
        <taxon>Dikarya</taxon>
        <taxon>Ascomycota</taxon>
        <taxon>Saccharomycotina</taxon>
        <taxon>Pichiomycetes</taxon>
        <taxon>Debaryomycetaceae</taxon>
        <taxon>Hyphopichia</taxon>
    </lineage>
</organism>
<dbReference type="Gene3D" id="3.40.1280.10">
    <property type="match status" value="1"/>
</dbReference>
<evidence type="ECO:0000313" key="12">
    <source>
        <dbReference type="Proteomes" id="UP000095085"/>
    </source>
</evidence>
<dbReference type="NCBIfam" id="TIGR00186">
    <property type="entry name" value="rRNA_methyl_3"/>
    <property type="match status" value="1"/>
</dbReference>
<dbReference type="Pfam" id="PF08032">
    <property type="entry name" value="SpoU_sub_bind"/>
    <property type="match status" value="1"/>
</dbReference>
<reference evidence="12" key="1">
    <citation type="submission" date="2016-05" db="EMBL/GenBank/DDBJ databases">
        <title>Comparative genomics of biotechnologically important yeasts.</title>
        <authorList>
            <consortium name="DOE Joint Genome Institute"/>
            <person name="Riley R."/>
            <person name="Haridas S."/>
            <person name="Wolfe K.H."/>
            <person name="Lopes M.R."/>
            <person name="Hittinger C.T."/>
            <person name="Goker M."/>
            <person name="Salamov A."/>
            <person name="Wisecaver J."/>
            <person name="Long T.M."/>
            <person name="Aerts A.L."/>
            <person name="Barry K."/>
            <person name="Choi C."/>
            <person name="Clum A."/>
            <person name="Coughlan A.Y."/>
            <person name="Deshpande S."/>
            <person name="Douglass A.P."/>
            <person name="Hanson S.J."/>
            <person name="Klenk H.-P."/>
            <person name="Labutti K."/>
            <person name="Lapidus A."/>
            <person name="Lindquist E."/>
            <person name="Lipzen A."/>
            <person name="Meier-Kolthoff J.P."/>
            <person name="Ohm R.A."/>
            <person name="Otillar R.P."/>
            <person name="Pangilinan J."/>
            <person name="Peng Y."/>
            <person name="Rokas A."/>
            <person name="Rosa C.A."/>
            <person name="Scheuner C."/>
            <person name="Sibirny A.A."/>
            <person name="Slot J.C."/>
            <person name="Stielow J.B."/>
            <person name="Sun H."/>
            <person name="Kurtzman C.P."/>
            <person name="Blackwell M."/>
            <person name="Grigoriev I.V."/>
            <person name="Jeffries T.W."/>
        </authorList>
    </citation>
    <scope>NUCLEOTIDE SEQUENCE [LARGE SCALE GENOMIC DNA]</scope>
    <source>
        <strain evidence="12">NRRL Y-1933</strain>
    </source>
</reference>
<dbReference type="Proteomes" id="UP000095085">
    <property type="component" value="Unassembled WGS sequence"/>
</dbReference>
<dbReference type="SUPFAM" id="SSF75217">
    <property type="entry name" value="alpha/beta knot"/>
    <property type="match status" value="1"/>
</dbReference>
<dbReference type="GO" id="GO:0003723">
    <property type="term" value="F:RNA binding"/>
    <property type="evidence" value="ECO:0007669"/>
    <property type="project" value="InterPro"/>
</dbReference>
<name>A0A1E4RS56_9ASCO</name>
<keyword evidence="8" id="KW-0496">Mitochondrion</keyword>
<keyword evidence="12" id="KW-1185">Reference proteome</keyword>
<dbReference type="EMBL" id="KV454538">
    <property type="protein sequence ID" value="ODV70120.1"/>
    <property type="molecule type" value="Genomic_DNA"/>
</dbReference>
<dbReference type="CDD" id="cd18105">
    <property type="entry name" value="SpoU-like_MRM1"/>
    <property type="match status" value="1"/>
</dbReference>
<keyword evidence="4 11" id="KW-0489">Methyltransferase</keyword>
<dbReference type="InterPro" id="IPR004441">
    <property type="entry name" value="rRNA_MeTrfase_TrmH"/>
</dbReference>
<dbReference type="PANTHER" id="PTHR46103:SF1">
    <property type="entry name" value="RRNA METHYLTRANSFERASE 1, MITOCHONDRIAL"/>
    <property type="match status" value="1"/>
</dbReference>
<evidence type="ECO:0000259" key="10">
    <source>
        <dbReference type="SMART" id="SM00967"/>
    </source>
</evidence>
<dbReference type="RefSeq" id="XP_020079187.1">
    <property type="nucleotide sequence ID" value="XM_020218231.1"/>
</dbReference>
<dbReference type="InterPro" id="IPR001537">
    <property type="entry name" value="SpoU_MeTrfase"/>
</dbReference>
<evidence type="ECO:0000256" key="8">
    <source>
        <dbReference type="ARBA" id="ARBA00023128"/>
    </source>
</evidence>
<evidence type="ECO:0000256" key="4">
    <source>
        <dbReference type="ARBA" id="ARBA00022603"/>
    </source>
</evidence>
<dbReference type="PANTHER" id="PTHR46103">
    <property type="entry name" value="RRNA METHYLTRANSFERASE 1, MITOCHONDRIAL"/>
    <property type="match status" value="1"/>
</dbReference>
<dbReference type="InterPro" id="IPR047182">
    <property type="entry name" value="MRM1"/>
</dbReference>
<keyword evidence="7" id="KW-0809">Transit peptide</keyword>
<keyword evidence="6" id="KW-0949">S-adenosyl-L-methionine</keyword>
<evidence type="ECO:0000256" key="5">
    <source>
        <dbReference type="ARBA" id="ARBA00022679"/>
    </source>
</evidence>
<dbReference type="InterPro" id="IPR029026">
    <property type="entry name" value="tRNA_m1G_MTases_N"/>
</dbReference>
<evidence type="ECO:0000256" key="3">
    <source>
        <dbReference type="ARBA" id="ARBA00022552"/>
    </source>
</evidence>
<comment type="similarity">
    <text evidence="2">Belongs to the class IV-like SAM-binding methyltransferase superfamily. RNA methyltransferase TrmH family.</text>
</comment>
<evidence type="ECO:0000313" key="11">
    <source>
        <dbReference type="EMBL" id="ODV70120.1"/>
    </source>
</evidence>
<dbReference type="SUPFAM" id="SSF55315">
    <property type="entry name" value="L30e-like"/>
    <property type="match status" value="1"/>
</dbReference>
<dbReference type="GO" id="GO:0016435">
    <property type="term" value="F:rRNA (guanine) methyltransferase activity"/>
    <property type="evidence" value="ECO:0007669"/>
    <property type="project" value="TreeGrafter"/>
</dbReference>
<dbReference type="Gene3D" id="3.30.1330.30">
    <property type="match status" value="1"/>
</dbReference>
<dbReference type="InterPro" id="IPR029064">
    <property type="entry name" value="Ribosomal_eL30-like_sf"/>
</dbReference>
<dbReference type="InterPro" id="IPR013123">
    <property type="entry name" value="SpoU_subst-bd"/>
</dbReference>
<protein>
    <recommendedName>
        <fullName evidence="9">rRNA methyltransferase 1, mitochondrial</fullName>
    </recommendedName>
</protein>
<evidence type="ECO:0000256" key="2">
    <source>
        <dbReference type="ARBA" id="ARBA00007228"/>
    </source>
</evidence>
<dbReference type="GeneID" id="30992781"/>
<evidence type="ECO:0000256" key="6">
    <source>
        <dbReference type="ARBA" id="ARBA00022691"/>
    </source>
</evidence>
<dbReference type="Pfam" id="PF00588">
    <property type="entry name" value="SpoU_methylase"/>
    <property type="match status" value="1"/>
</dbReference>
<sequence>MVKNIVSIRSLCQSTISNATFRSQVKIPKEKLNKSRTFDKSFPDQTNKKKIWEERGISKDEFFMRKYGNISEDQRKKLKEKVERQRRLRALRVEHESSKLDKKPKREVSPLVNWKLIKNPMSDYLYGTHPVLSALMSNKRGGFNRLIALESIKDSKDDKHLKIKQLCKNFGIKITYEPLRQNLDRISDRGVHNGVILETRKLSPPLVESLLKVDKEGEYQLKFYEESYGNSTTESFQIARKEGQFPLALYLDGITDPQNAGAIMRLAYYLGVDFVIVPEHDSARLGPAASKASGGALELMSIYKNDNAIPFLEDAKGNGWGVLVADAKPTADQLKDLNENYSKHLVNKYVETSDLSDLLEQMPILLVMGSEGAGVRTNIKLRADFLVGLEKSRHVNDDDIDSIVDSLNVSVATALLIEKCLSK</sequence>
<dbReference type="OrthoDB" id="270651at2759"/>
<dbReference type="AlphaFoldDB" id="A0A1E4RS56"/>
<keyword evidence="5 11" id="KW-0808">Transferase</keyword>
<dbReference type="InterPro" id="IPR047261">
    <property type="entry name" value="MRM1_MeTrfase_dom"/>
</dbReference>
<evidence type="ECO:0000256" key="7">
    <source>
        <dbReference type="ARBA" id="ARBA00022946"/>
    </source>
</evidence>
<evidence type="ECO:0000256" key="9">
    <source>
        <dbReference type="ARBA" id="ARBA00034881"/>
    </source>
</evidence>
<proteinExistence type="inferred from homology"/>
<feature type="domain" description="RNA 2-O ribose methyltransferase substrate binding" evidence="10">
    <location>
        <begin position="124"/>
        <end position="205"/>
    </location>
</feature>
<comment type="subcellular location">
    <subcellularLocation>
        <location evidence="1">Mitochondrion</location>
    </subcellularLocation>
</comment>
<dbReference type="STRING" id="984485.A0A1E4RS56"/>
<dbReference type="GO" id="GO:0005739">
    <property type="term" value="C:mitochondrion"/>
    <property type="evidence" value="ECO:0007669"/>
    <property type="project" value="UniProtKB-SubCell"/>
</dbReference>
<dbReference type="SMART" id="SM00967">
    <property type="entry name" value="SpoU_sub_bind"/>
    <property type="match status" value="1"/>
</dbReference>
<keyword evidence="3" id="KW-0698">rRNA processing</keyword>
<gene>
    <name evidence="11" type="ORF">HYPBUDRAFT_102893</name>
</gene>
<accession>A0A1E4RS56</accession>
<evidence type="ECO:0000256" key="1">
    <source>
        <dbReference type="ARBA" id="ARBA00004173"/>
    </source>
</evidence>
<dbReference type="InterPro" id="IPR029028">
    <property type="entry name" value="Alpha/beta_knot_MTases"/>
</dbReference>